<evidence type="ECO:0000313" key="3">
    <source>
        <dbReference type="Proteomes" id="UP000199352"/>
    </source>
</evidence>
<gene>
    <name evidence="2" type="ORF">SAMN05216188_104107</name>
</gene>
<accession>A0A1H9HM88</accession>
<evidence type="ECO:0008006" key="4">
    <source>
        <dbReference type="Google" id="ProtNLM"/>
    </source>
</evidence>
<keyword evidence="3" id="KW-1185">Reference proteome</keyword>
<sequence length="155" mass="16491">MSAAVVMLTPMKRSALIAAGAVLLGLVTATNAVAESAPGCGPVTQIGSTAYIGDNGQRWASVKQFKGCGKNWAYIYTWDSTHSAGAPYTPELVVIEKWASTSAREPYGHAGLRNGGYRQQELWSGGTDTLSTCTSAYAEWNSGAMTYRARTDIRC</sequence>
<reference evidence="3" key="1">
    <citation type="submission" date="2016-10" db="EMBL/GenBank/DDBJ databases">
        <authorList>
            <person name="Varghese N."/>
            <person name="Submissions S."/>
        </authorList>
    </citation>
    <scope>NUCLEOTIDE SEQUENCE [LARGE SCALE GENOMIC DNA]</scope>
    <source>
        <strain evidence="3">CGMCC 4.3525</strain>
    </source>
</reference>
<name>A0A1H9HM88_9PSEU</name>
<evidence type="ECO:0000256" key="1">
    <source>
        <dbReference type="SAM" id="SignalP"/>
    </source>
</evidence>
<feature type="chain" id="PRO_5011468989" description="Peptidase inhibitor family I36" evidence="1">
    <location>
        <begin position="35"/>
        <end position="155"/>
    </location>
</feature>
<proteinExistence type="predicted"/>
<dbReference type="AlphaFoldDB" id="A0A1H9HM88"/>
<evidence type="ECO:0000313" key="2">
    <source>
        <dbReference type="EMBL" id="SEQ63461.1"/>
    </source>
</evidence>
<dbReference type="Proteomes" id="UP000199352">
    <property type="component" value="Unassembled WGS sequence"/>
</dbReference>
<protein>
    <recommendedName>
        <fullName evidence="4">Peptidase inhibitor family I36</fullName>
    </recommendedName>
</protein>
<organism evidence="2 3">
    <name type="scientific">Lentzea xinjiangensis</name>
    <dbReference type="NCBI Taxonomy" id="402600"/>
    <lineage>
        <taxon>Bacteria</taxon>
        <taxon>Bacillati</taxon>
        <taxon>Actinomycetota</taxon>
        <taxon>Actinomycetes</taxon>
        <taxon>Pseudonocardiales</taxon>
        <taxon>Pseudonocardiaceae</taxon>
        <taxon>Lentzea</taxon>
    </lineage>
</organism>
<keyword evidence="1" id="KW-0732">Signal</keyword>
<feature type="signal peptide" evidence="1">
    <location>
        <begin position="1"/>
        <end position="34"/>
    </location>
</feature>
<dbReference type="EMBL" id="FOFR01000004">
    <property type="protein sequence ID" value="SEQ63461.1"/>
    <property type="molecule type" value="Genomic_DNA"/>
</dbReference>